<organism evidence="2">
    <name type="scientific">hydrothermal vent metagenome</name>
    <dbReference type="NCBI Taxonomy" id="652676"/>
    <lineage>
        <taxon>unclassified sequences</taxon>
        <taxon>metagenomes</taxon>
        <taxon>ecological metagenomes</taxon>
    </lineage>
</organism>
<dbReference type="AlphaFoldDB" id="A0A3B1CIZ3"/>
<dbReference type="Pfam" id="PF18962">
    <property type="entry name" value="Por_Secre_tail"/>
    <property type="match status" value="1"/>
</dbReference>
<dbReference type="EC" id="3.1.3.1" evidence="2"/>
<dbReference type="EMBL" id="UOGD01000347">
    <property type="protein sequence ID" value="VAX26551.1"/>
    <property type="molecule type" value="Genomic_DNA"/>
</dbReference>
<dbReference type="InterPro" id="IPR026444">
    <property type="entry name" value="Secre_tail"/>
</dbReference>
<evidence type="ECO:0000259" key="1">
    <source>
        <dbReference type="Pfam" id="PF18962"/>
    </source>
</evidence>
<accession>A0A3B1CIZ3</accession>
<feature type="domain" description="Secretion system C-terminal sorting" evidence="1">
    <location>
        <begin position="472"/>
        <end position="549"/>
    </location>
</feature>
<proteinExistence type="predicted"/>
<dbReference type="GO" id="GO:0004035">
    <property type="term" value="F:alkaline phosphatase activity"/>
    <property type="evidence" value="ECO:0007669"/>
    <property type="project" value="UniProtKB-EC"/>
</dbReference>
<gene>
    <name evidence="2" type="ORF">MNBD_IGNAVI01-1457</name>
</gene>
<name>A0A3B1CIZ3_9ZZZZ</name>
<reference evidence="2" key="1">
    <citation type="submission" date="2018-06" db="EMBL/GenBank/DDBJ databases">
        <authorList>
            <person name="Zhirakovskaya E."/>
        </authorList>
    </citation>
    <scope>NUCLEOTIDE SEQUENCE</scope>
</reference>
<protein>
    <submittedName>
        <fullName evidence="2">Alkaline phosphatase</fullName>
        <ecNumber evidence="2">3.1.3.1</ecNumber>
    </submittedName>
</protein>
<dbReference type="Gene3D" id="2.60.40.4070">
    <property type="match status" value="1"/>
</dbReference>
<evidence type="ECO:0000313" key="2">
    <source>
        <dbReference type="EMBL" id="VAX26551.1"/>
    </source>
</evidence>
<keyword evidence="2" id="KW-0378">Hydrolase</keyword>
<sequence>NLSAQNVTYEPIEINNLKTQISNVGSIEQINFEESAVQYSSGFYLSGKMGEVIWGNGVFPSVVGMADFLPGNVNSDPNGSKNKIYVVESSDLDFGASWQEWKDAVELGALYYDGNNDGIYDPVDLNGNDSWDPEEDKPDIIGDYTAWSVYNDSKLSSERLYSNVTPKGIEIRQTVFGYNLKHDDNLSNTIFVRYIIENKGNISEQFDSVYFGPVMDPDIGSDYNKDYVGCDTLLNAVFAYKKSKDNDNGYGNNPPSIASALLQGPHAYIPGVTFIDNNSNGIYDDGVDTALDTAEIHRGELLGIKYIPGAKNLTMNSSTSLLKSHPSLDTPDNEIQQMNYSIGGMFANGDPIVVSELNIGNGAELGDAANSIPPEFMFSGDPVTKEGWLLTTEWDYRAMLSSGPFKLSAGDAVEVITSYNVGRSDSALSSVVAAKEITKNIIEVYDRNFTNIPVDVKRKENIPSEFSLAQNYPNPFNPTTTIKYSITTPPQPFPSQGEGVSKGFVTLKVYDILGREVATLVNKAQKSGNYEVQFDASDLTSGVYFYKLNVYAPGRAGGFVETKKMLLLR</sequence>
<dbReference type="NCBIfam" id="TIGR04183">
    <property type="entry name" value="Por_Secre_tail"/>
    <property type="match status" value="1"/>
</dbReference>
<feature type="non-terminal residue" evidence="2">
    <location>
        <position position="1"/>
    </location>
</feature>